<dbReference type="AlphaFoldDB" id="A0A7R9F1U0"/>
<reference evidence="2" key="1">
    <citation type="submission" date="2020-11" db="EMBL/GenBank/DDBJ databases">
        <authorList>
            <person name="Tran Van P."/>
        </authorList>
    </citation>
    <scope>NUCLEOTIDE SEQUENCE</scope>
</reference>
<feature type="compositionally biased region" description="Polar residues" evidence="1">
    <location>
        <begin position="52"/>
        <end position="70"/>
    </location>
</feature>
<organism evidence="2">
    <name type="scientific">Timema bartmani</name>
    <dbReference type="NCBI Taxonomy" id="61472"/>
    <lineage>
        <taxon>Eukaryota</taxon>
        <taxon>Metazoa</taxon>
        <taxon>Ecdysozoa</taxon>
        <taxon>Arthropoda</taxon>
        <taxon>Hexapoda</taxon>
        <taxon>Insecta</taxon>
        <taxon>Pterygota</taxon>
        <taxon>Neoptera</taxon>
        <taxon>Polyneoptera</taxon>
        <taxon>Phasmatodea</taxon>
        <taxon>Timematodea</taxon>
        <taxon>Timematoidea</taxon>
        <taxon>Timematidae</taxon>
        <taxon>Timema</taxon>
    </lineage>
</organism>
<feature type="region of interest" description="Disordered" evidence="1">
    <location>
        <begin position="51"/>
        <end position="70"/>
    </location>
</feature>
<evidence type="ECO:0000256" key="1">
    <source>
        <dbReference type="SAM" id="MobiDB-lite"/>
    </source>
</evidence>
<accession>A0A7R9F1U0</accession>
<evidence type="ECO:0000313" key="2">
    <source>
        <dbReference type="EMBL" id="CAD7445482.1"/>
    </source>
</evidence>
<gene>
    <name evidence="2" type="ORF">TBIB3V08_LOCUS7834</name>
</gene>
<name>A0A7R9F1U0_9NEOP</name>
<proteinExistence type="predicted"/>
<dbReference type="EMBL" id="OD567302">
    <property type="protein sequence ID" value="CAD7445482.1"/>
    <property type="molecule type" value="Genomic_DNA"/>
</dbReference>
<protein>
    <submittedName>
        <fullName evidence="2">Uncharacterized protein</fullName>
    </submittedName>
</protein>
<sequence>MLSSTAEDGEIEVQISEPTYWVLRSLYYSIPISPPSGVPRDLSKLVEVGLNPSGNQGQTQSALQLGTVSG</sequence>